<dbReference type="SUPFAM" id="SSF55060">
    <property type="entry name" value="GHMP Kinase, C-terminal domain"/>
    <property type="match status" value="1"/>
</dbReference>
<dbReference type="InterPro" id="IPR005935">
    <property type="entry name" value="Mev_decarb"/>
</dbReference>
<accession>A0AAV5QSD4</accession>
<dbReference type="InterPro" id="IPR029765">
    <property type="entry name" value="Mev_diP_decarb"/>
</dbReference>
<keyword evidence="10 15" id="KW-1207">Sterol metabolism</keyword>
<evidence type="ECO:0000256" key="1">
    <source>
        <dbReference type="ARBA" id="ARBA00005055"/>
    </source>
</evidence>
<keyword evidence="4 15" id="KW-0444">Lipid biosynthesis</keyword>
<keyword evidence="7 15" id="KW-0752">Steroid biosynthesis</keyword>
<proteinExistence type="inferred from homology"/>
<dbReference type="InterPro" id="IPR036554">
    <property type="entry name" value="GHMP_kinase_C_sf"/>
</dbReference>
<protein>
    <recommendedName>
        <fullName evidence="3 14">Diphosphomevalonate decarboxylase</fullName>
        <ecNumber evidence="3 14">4.1.1.33</ecNumber>
    </recommendedName>
</protein>
<dbReference type="InterPro" id="IPR053859">
    <property type="entry name" value="MVD-like_N"/>
</dbReference>
<evidence type="ECO:0000256" key="5">
    <source>
        <dbReference type="ARBA" id="ARBA00022741"/>
    </source>
</evidence>
<comment type="catalytic activity">
    <reaction evidence="13">
        <text>(R)-5-diphosphomevalonate + ATP = isopentenyl diphosphate + ADP + phosphate + CO2</text>
        <dbReference type="Rhea" id="RHEA:23732"/>
        <dbReference type="ChEBI" id="CHEBI:16526"/>
        <dbReference type="ChEBI" id="CHEBI:30616"/>
        <dbReference type="ChEBI" id="CHEBI:43474"/>
        <dbReference type="ChEBI" id="CHEBI:57557"/>
        <dbReference type="ChEBI" id="CHEBI:128769"/>
        <dbReference type="ChEBI" id="CHEBI:456216"/>
        <dbReference type="EC" id="4.1.1.33"/>
    </reaction>
    <physiologicalReaction direction="left-to-right" evidence="13">
        <dbReference type="Rhea" id="RHEA:23733"/>
    </physiologicalReaction>
</comment>
<sequence>MSEVYSASVTAPVNIATLKYWGKRDTKLNLPTNSSISVTLDQAHLRTLTTVSTGPQYLASKLYLNGHEETLNKPRLVAVLMTLKELRKEVEAKDPTLPKFSDWNLLIVSENNFPTAAGLASSAAGLAAFVTAIAKLYQLPQSFSEISKIARQGSGSACRSLFGGFVAWEMGELADGSDSKAVEVAPKSHWPDIKAAILVVSADKKDTSSTSGMQITVNTSDLFQYRIKEVVPKRFVDMKDAILKKDFNAFADMTIKDSNSFHAVCLDSTPPIFYMNDTSKSIIKLVNLINDQSIANGEGLIAAYTYDAGPNAVIYYEAKNEVKILSTLYKYFGELPGWEALDDALLAGVKSVEGPIIGEDAFAASDFDVSRLILTGIGEGPQDTDVSLIDEKGEPKFLTA</sequence>
<dbReference type="Pfam" id="PF22700">
    <property type="entry name" value="MVD-like_N"/>
    <property type="match status" value="1"/>
</dbReference>
<dbReference type="Gene3D" id="3.30.70.890">
    <property type="entry name" value="GHMP kinase, C-terminal domain"/>
    <property type="match status" value="1"/>
</dbReference>
<dbReference type="GO" id="GO:0004163">
    <property type="term" value="F:diphosphomevalonate decarboxylase activity"/>
    <property type="evidence" value="ECO:0007669"/>
    <property type="project" value="UniProtKB-UniRule"/>
</dbReference>
<keyword evidence="8 15" id="KW-0756">Sterol biosynthesis</keyword>
<dbReference type="GO" id="GO:0005524">
    <property type="term" value="F:ATP binding"/>
    <property type="evidence" value="ECO:0007669"/>
    <property type="project" value="UniProtKB-UniRule"/>
</dbReference>
<dbReference type="InterPro" id="IPR041431">
    <property type="entry name" value="Mvd1_C"/>
</dbReference>
<dbReference type="PANTHER" id="PTHR10977">
    <property type="entry name" value="DIPHOSPHOMEVALONATE DECARBOXYLASE"/>
    <property type="match status" value="1"/>
</dbReference>
<evidence type="ECO:0000256" key="11">
    <source>
        <dbReference type="ARBA" id="ARBA00023221"/>
    </source>
</evidence>
<dbReference type="PANTHER" id="PTHR10977:SF3">
    <property type="entry name" value="DIPHOSPHOMEVALONATE DECARBOXYLASE"/>
    <property type="match status" value="1"/>
</dbReference>
<dbReference type="PIRSF" id="PIRSF015950">
    <property type="entry name" value="Mev_P_decrbx"/>
    <property type="match status" value="1"/>
</dbReference>
<dbReference type="SUPFAM" id="SSF54211">
    <property type="entry name" value="Ribosomal protein S5 domain 2-like"/>
    <property type="match status" value="1"/>
</dbReference>
<evidence type="ECO:0000256" key="15">
    <source>
        <dbReference type="RuleBase" id="RU363086"/>
    </source>
</evidence>
<feature type="domain" description="Mvd1 C-terminal" evidence="16">
    <location>
        <begin position="196"/>
        <end position="382"/>
    </location>
</feature>
<keyword evidence="5 14" id="KW-0547">Nucleotide-binding</keyword>
<evidence type="ECO:0000256" key="6">
    <source>
        <dbReference type="ARBA" id="ARBA00022840"/>
    </source>
</evidence>
<dbReference type="EMBL" id="BTFZ01000012">
    <property type="protein sequence ID" value="GMM37486.1"/>
    <property type="molecule type" value="Genomic_DNA"/>
</dbReference>
<evidence type="ECO:0000256" key="2">
    <source>
        <dbReference type="ARBA" id="ARBA00008831"/>
    </source>
</evidence>
<evidence type="ECO:0000256" key="9">
    <source>
        <dbReference type="ARBA" id="ARBA00023098"/>
    </source>
</evidence>
<dbReference type="GO" id="GO:0005829">
    <property type="term" value="C:cytosol"/>
    <property type="evidence" value="ECO:0007669"/>
    <property type="project" value="InterPro"/>
</dbReference>
<comment type="similarity">
    <text evidence="2 14 15">Belongs to the diphosphomevalonate decarboxylase family.</text>
</comment>
<evidence type="ECO:0000259" key="17">
    <source>
        <dbReference type="Pfam" id="PF22700"/>
    </source>
</evidence>
<keyword evidence="11 15" id="KW-0753">Steroid metabolism</keyword>
<reference evidence="18 19" key="1">
    <citation type="journal article" date="2023" name="Elife">
        <title>Identification of key yeast species and microbe-microbe interactions impacting larval growth of Drosophila in the wild.</title>
        <authorList>
            <person name="Mure A."/>
            <person name="Sugiura Y."/>
            <person name="Maeda R."/>
            <person name="Honda K."/>
            <person name="Sakurai N."/>
            <person name="Takahashi Y."/>
            <person name="Watada M."/>
            <person name="Katoh T."/>
            <person name="Gotoh A."/>
            <person name="Gotoh Y."/>
            <person name="Taniguchi I."/>
            <person name="Nakamura K."/>
            <person name="Hayashi T."/>
            <person name="Katayama T."/>
            <person name="Uemura T."/>
            <person name="Hattori Y."/>
        </authorList>
    </citation>
    <scope>NUCLEOTIDE SEQUENCE [LARGE SCALE GENOMIC DNA]</scope>
    <source>
        <strain evidence="18 19">SC-9</strain>
    </source>
</reference>
<name>A0AAV5QSD4_9ASCO</name>
<dbReference type="GeneID" id="90075461"/>
<evidence type="ECO:0000256" key="3">
    <source>
        <dbReference type="ARBA" id="ARBA00012296"/>
    </source>
</evidence>
<evidence type="ECO:0000256" key="8">
    <source>
        <dbReference type="ARBA" id="ARBA00023011"/>
    </source>
</evidence>
<dbReference type="EC" id="4.1.1.33" evidence="3 14"/>
<evidence type="ECO:0000313" key="19">
    <source>
        <dbReference type="Proteomes" id="UP001360560"/>
    </source>
</evidence>
<evidence type="ECO:0000256" key="4">
    <source>
        <dbReference type="ARBA" id="ARBA00022516"/>
    </source>
</evidence>
<comment type="pathway">
    <text evidence="1 15">Isoprenoid biosynthesis; isopentenyl diphosphate biosynthesis via mevalonate pathway; isopentenyl diphosphate from (R)-mevalonate: step 3/3.</text>
</comment>
<dbReference type="AlphaFoldDB" id="A0AAV5QSD4"/>
<feature type="domain" description="Diphosphomevalonate decarboxylase-like N-terminal" evidence="17">
    <location>
        <begin position="11"/>
        <end position="180"/>
    </location>
</feature>
<gene>
    <name evidence="18" type="ORF">DASC09_048110</name>
</gene>
<evidence type="ECO:0000256" key="12">
    <source>
        <dbReference type="ARBA" id="ARBA00023239"/>
    </source>
</evidence>
<keyword evidence="19" id="KW-1185">Reference proteome</keyword>
<keyword evidence="6 14" id="KW-0067">ATP-binding</keyword>
<dbReference type="Proteomes" id="UP001360560">
    <property type="component" value="Unassembled WGS sequence"/>
</dbReference>
<dbReference type="GO" id="GO:0016126">
    <property type="term" value="P:sterol biosynthetic process"/>
    <property type="evidence" value="ECO:0007669"/>
    <property type="project" value="UniProtKB-KW"/>
</dbReference>
<keyword evidence="12 14" id="KW-0456">Lyase</keyword>
<keyword evidence="9 14" id="KW-0443">Lipid metabolism</keyword>
<dbReference type="FunFam" id="3.30.230.10:FF:000018">
    <property type="entry name" value="Diphosphomevalonate decarboxylase"/>
    <property type="match status" value="1"/>
</dbReference>
<dbReference type="Pfam" id="PF18376">
    <property type="entry name" value="MDD_C"/>
    <property type="match status" value="1"/>
</dbReference>
<dbReference type="NCBIfam" id="TIGR01240">
    <property type="entry name" value="mevDPdecarb"/>
    <property type="match status" value="1"/>
</dbReference>
<dbReference type="InterPro" id="IPR020568">
    <property type="entry name" value="Ribosomal_Su5_D2-typ_SF"/>
</dbReference>
<evidence type="ECO:0000259" key="16">
    <source>
        <dbReference type="Pfam" id="PF18376"/>
    </source>
</evidence>
<evidence type="ECO:0000256" key="13">
    <source>
        <dbReference type="ARBA" id="ARBA00048416"/>
    </source>
</evidence>
<comment type="caution">
    <text evidence="18">The sequence shown here is derived from an EMBL/GenBank/DDBJ whole genome shotgun (WGS) entry which is preliminary data.</text>
</comment>
<evidence type="ECO:0000256" key="10">
    <source>
        <dbReference type="ARBA" id="ARBA00023166"/>
    </source>
</evidence>
<dbReference type="GO" id="GO:0019287">
    <property type="term" value="P:isopentenyl diphosphate biosynthetic process, mevalonate pathway"/>
    <property type="evidence" value="ECO:0007669"/>
    <property type="project" value="UniProtKB-UniRule"/>
</dbReference>
<organism evidence="18 19">
    <name type="scientific">Saccharomycopsis crataegensis</name>
    <dbReference type="NCBI Taxonomy" id="43959"/>
    <lineage>
        <taxon>Eukaryota</taxon>
        <taxon>Fungi</taxon>
        <taxon>Dikarya</taxon>
        <taxon>Ascomycota</taxon>
        <taxon>Saccharomycotina</taxon>
        <taxon>Saccharomycetes</taxon>
        <taxon>Saccharomycopsidaceae</taxon>
        <taxon>Saccharomycopsis</taxon>
    </lineage>
</organism>
<evidence type="ECO:0000313" key="18">
    <source>
        <dbReference type="EMBL" id="GMM37486.1"/>
    </source>
</evidence>
<dbReference type="InterPro" id="IPR014721">
    <property type="entry name" value="Ribsml_uS5_D2-typ_fold_subgr"/>
</dbReference>
<dbReference type="Gene3D" id="3.30.230.10">
    <property type="match status" value="1"/>
</dbReference>
<evidence type="ECO:0000256" key="7">
    <source>
        <dbReference type="ARBA" id="ARBA00022955"/>
    </source>
</evidence>
<dbReference type="RefSeq" id="XP_064854482.1">
    <property type="nucleotide sequence ID" value="XM_064998410.1"/>
</dbReference>
<evidence type="ECO:0000256" key="14">
    <source>
        <dbReference type="PIRNR" id="PIRNR015950"/>
    </source>
</evidence>